<dbReference type="OrthoDB" id="446113at2759"/>
<dbReference type="PANTHER" id="PTHR47640">
    <property type="entry name" value="TRNA SELENOCYSTEINE 1-ASSOCIATED PROTEIN 1-RELATED-RELATED"/>
    <property type="match status" value="1"/>
</dbReference>
<feature type="region of interest" description="Disordered" evidence="4">
    <location>
        <begin position="293"/>
        <end position="323"/>
    </location>
</feature>
<dbReference type="Pfam" id="PF00076">
    <property type="entry name" value="RRM_1"/>
    <property type="match status" value="2"/>
</dbReference>
<feature type="compositionally biased region" description="Polar residues" evidence="4">
    <location>
        <begin position="310"/>
        <end position="320"/>
    </location>
</feature>
<evidence type="ECO:0000256" key="3">
    <source>
        <dbReference type="PROSITE-ProRule" id="PRU00176"/>
    </source>
</evidence>
<dbReference type="PROSITE" id="PS50102">
    <property type="entry name" value="RRM"/>
    <property type="match status" value="2"/>
</dbReference>
<proteinExistence type="predicted"/>
<dbReference type="PANTHER" id="PTHR47640:SF10">
    <property type="entry name" value="TRNA SELENOCYSTEINE 1-ASSOCIATED PROTEIN 1-RELATED"/>
    <property type="match status" value="1"/>
</dbReference>
<sequence>MSTDIQNEVPEPPSNTALNSSLNGEKPRTLWMGDLDPLFNEDTLKQIWQYEGFKVKIKLIKNKKNLLIPCSNKFQKDNFKDDSENSSNSSSSSSKKDVIEINGMKFVDPTTTSLHHSGYCFVEFESFELASEGLRFNILPIPNFKFTPDFDDLSKLEMINQKSDIDDSKIKVFYTNKNNDRCFRLNWASSTTLNSPSVQTPEYSMFVGDLLPDTTEIQVMVFFQRNYKSVKTVRIMTDPVSGKSRCFGFVRFGNKQEREDCVKTMNGMELNGKPIKCALAAPRAGSKQNMIDTTDFRGKSRNGHNRSRSYDFNKNGSNSGYMHRKTQSIPTNNYFRSQGTEKFCLFVGGLNKNLDEGELFTCFQKMGKILKIKTYADKGCAFIEFDKKNDALKAIAELDGFVLSSTNVPIRVNWSRDSYQSKSPSEGGKISPLDSISVSSNDEFRSNLAGGNNLFNQHPRNNTSAALGYTPSYERSNINSTMVPDYAQNYNYNFNQQQVSPNNAQQQFGNSFNSNFSTPFDQNTIQPTANFNQHFTNSNTNTISNFVSNDGINKQLCYNNMNLSSGSENVNRNMNRRSSLLASPQENDCTNNSSNVITNPSLLAYLRNNPNGNSHNNTNDKSIWDN</sequence>
<gene>
    <name evidence="6" type="ORF">HANVADRAFT_38451</name>
</gene>
<evidence type="ECO:0000256" key="1">
    <source>
        <dbReference type="ARBA" id="ARBA00022737"/>
    </source>
</evidence>
<dbReference type="SUPFAM" id="SSF54928">
    <property type="entry name" value="RNA-binding domain, RBD"/>
    <property type="match status" value="3"/>
</dbReference>
<keyword evidence="1" id="KW-0677">Repeat</keyword>
<dbReference type="InterPro" id="IPR012677">
    <property type="entry name" value="Nucleotide-bd_a/b_plait_sf"/>
</dbReference>
<dbReference type="EMBL" id="LXPE01000007">
    <property type="protein sequence ID" value="OBA27757.1"/>
    <property type="molecule type" value="Genomic_DNA"/>
</dbReference>
<dbReference type="InterPro" id="IPR050825">
    <property type="entry name" value="RBM42_RBP45_47-like"/>
</dbReference>
<dbReference type="GO" id="GO:0003729">
    <property type="term" value="F:mRNA binding"/>
    <property type="evidence" value="ECO:0007669"/>
    <property type="project" value="InterPro"/>
</dbReference>
<evidence type="ECO:0000313" key="7">
    <source>
        <dbReference type="Proteomes" id="UP000092321"/>
    </source>
</evidence>
<comment type="caution">
    <text evidence="6">The sequence shown here is derived from an EMBL/GenBank/DDBJ whole genome shotgun (WGS) entry which is preliminary data.</text>
</comment>
<dbReference type="SMART" id="SM00360">
    <property type="entry name" value="RRM"/>
    <property type="match status" value="3"/>
</dbReference>
<dbReference type="AlphaFoldDB" id="A0A1B7TG81"/>
<evidence type="ECO:0000313" key="6">
    <source>
        <dbReference type="EMBL" id="OBA27757.1"/>
    </source>
</evidence>
<feature type="domain" description="RRM" evidence="5">
    <location>
        <begin position="203"/>
        <end position="282"/>
    </location>
</feature>
<dbReference type="Proteomes" id="UP000092321">
    <property type="component" value="Unassembled WGS sequence"/>
</dbReference>
<evidence type="ECO:0000259" key="5">
    <source>
        <dbReference type="PROSITE" id="PS50102"/>
    </source>
</evidence>
<organism evidence="6 7">
    <name type="scientific">Hanseniaspora valbyensis NRRL Y-1626</name>
    <dbReference type="NCBI Taxonomy" id="766949"/>
    <lineage>
        <taxon>Eukaryota</taxon>
        <taxon>Fungi</taxon>
        <taxon>Dikarya</taxon>
        <taxon>Ascomycota</taxon>
        <taxon>Saccharomycotina</taxon>
        <taxon>Saccharomycetes</taxon>
        <taxon>Saccharomycodales</taxon>
        <taxon>Saccharomycodaceae</taxon>
        <taxon>Hanseniaspora</taxon>
    </lineage>
</organism>
<name>A0A1B7TG81_9ASCO</name>
<feature type="region of interest" description="Disordered" evidence="4">
    <location>
        <begin position="607"/>
        <end position="626"/>
    </location>
</feature>
<dbReference type="Gene3D" id="3.30.70.330">
    <property type="match status" value="3"/>
</dbReference>
<keyword evidence="2 3" id="KW-0694">RNA-binding</keyword>
<reference evidence="7" key="1">
    <citation type="journal article" date="2016" name="Proc. Natl. Acad. Sci. U.S.A.">
        <title>Comparative genomics of biotechnologically important yeasts.</title>
        <authorList>
            <person name="Riley R."/>
            <person name="Haridas S."/>
            <person name="Wolfe K.H."/>
            <person name="Lopes M.R."/>
            <person name="Hittinger C.T."/>
            <person name="Goeker M."/>
            <person name="Salamov A.A."/>
            <person name="Wisecaver J.H."/>
            <person name="Long T.M."/>
            <person name="Calvey C.H."/>
            <person name="Aerts A.L."/>
            <person name="Barry K.W."/>
            <person name="Choi C."/>
            <person name="Clum A."/>
            <person name="Coughlan A.Y."/>
            <person name="Deshpande S."/>
            <person name="Douglass A.P."/>
            <person name="Hanson S.J."/>
            <person name="Klenk H.-P."/>
            <person name="LaButti K.M."/>
            <person name="Lapidus A."/>
            <person name="Lindquist E.A."/>
            <person name="Lipzen A.M."/>
            <person name="Meier-Kolthoff J.P."/>
            <person name="Ohm R.A."/>
            <person name="Otillar R.P."/>
            <person name="Pangilinan J.L."/>
            <person name="Peng Y."/>
            <person name="Rokas A."/>
            <person name="Rosa C.A."/>
            <person name="Scheuner C."/>
            <person name="Sibirny A.A."/>
            <person name="Slot J.C."/>
            <person name="Stielow J.B."/>
            <person name="Sun H."/>
            <person name="Kurtzman C.P."/>
            <person name="Blackwell M."/>
            <person name="Grigoriev I.V."/>
            <person name="Jeffries T.W."/>
        </authorList>
    </citation>
    <scope>NUCLEOTIDE SEQUENCE [LARGE SCALE GENOMIC DNA]</scope>
    <source>
        <strain evidence="7">NRRL Y-1626</strain>
    </source>
</reference>
<feature type="compositionally biased region" description="Polar residues" evidence="4">
    <location>
        <begin position="14"/>
        <end position="23"/>
    </location>
</feature>
<evidence type="ECO:0000256" key="2">
    <source>
        <dbReference type="ARBA" id="ARBA00022884"/>
    </source>
</evidence>
<feature type="domain" description="RRM" evidence="5">
    <location>
        <begin position="343"/>
        <end position="417"/>
    </location>
</feature>
<feature type="compositionally biased region" description="Low complexity" evidence="4">
    <location>
        <begin position="608"/>
        <end position="619"/>
    </location>
</feature>
<keyword evidence="7" id="KW-1185">Reference proteome</keyword>
<evidence type="ECO:0000256" key="4">
    <source>
        <dbReference type="SAM" id="MobiDB-lite"/>
    </source>
</evidence>
<feature type="region of interest" description="Disordered" evidence="4">
    <location>
        <begin position="1"/>
        <end position="25"/>
    </location>
</feature>
<accession>A0A1B7TG81</accession>
<protein>
    <submittedName>
        <fullName evidence="6">RNA-binding domain-containing protein</fullName>
    </submittedName>
</protein>
<dbReference type="InterPro" id="IPR000504">
    <property type="entry name" value="RRM_dom"/>
</dbReference>
<dbReference type="InterPro" id="IPR035979">
    <property type="entry name" value="RBD_domain_sf"/>
</dbReference>